<evidence type="ECO:0000256" key="8">
    <source>
        <dbReference type="ARBA" id="ARBA00030686"/>
    </source>
</evidence>
<keyword evidence="6 10" id="KW-0328">Glycosyltransferase</keyword>
<dbReference type="InterPro" id="IPR036087">
    <property type="entry name" value="Nict_dMeBzImd_PRibTrfase_sf"/>
</dbReference>
<keyword evidence="12" id="KW-1185">Reference proteome</keyword>
<keyword evidence="5 10" id="KW-0169">Cobalamin biosynthesis</keyword>
<evidence type="ECO:0000256" key="9">
    <source>
        <dbReference type="ARBA" id="ARBA00047340"/>
    </source>
</evidence>
<evidence type="ECO:0000256" key="6">
    <source>
        <dbReference type="ARBA" id="ARBA00022676"/>
    </source>
</evidence>
<name>A0A967BCA4_9RHOB</name>
<dbReference type="EMBL" id="JAAORB010000008">
    <property type="protein sequence ID" value="NHQ74153.1"/>
    <property type="molecule type" value="Genomic_DNA"/>
</dbReference>
<dbReference type="NCBIfam" id="TIGR03160">
    <property type="entry name" value="cobT_DBIPRT"/>
    <property type="match status" value="1"/>
</dbReference>
<comment type="function">
    <text evidence="10">Catalyzes the synthesis of alpha-ribazole-5'-phosphate from nicotinate mononucleotide (NAMN) and 5,6-dimethylbenzimidazole (DMB).</text>
</comment>
<dbReference type="PANTHER" id="PTHR43463">
    <property type="entry name" value="NICOTINATE-NUCLEOTIDE--DIMETHYLBENZIMIDAZOLE PHOSPHORIBOSYLTRANSFERASE"/>
    <property type="match status" value="1"/>
</dbReference>
<feature type="active site" description="Proton acceptor" evidence="10">
    <location>
        <position position="306"/>
    </location>
</feature>
<gene>
    <name evidence="10 11" type="primary">cobT</name>
    <name evidence="11" type="ORF">HAT86_06690</name>
</gene>
<sequence>MRQDFTTLSEFSEILQQLPAFDRAAQDAAQARNGQLTKPLGALGRLEDLAAWYCGWRSDPQPSISTPQVIVFAGNHGVTAQGVSAFPAEVTAQMVANFQAGGAAVNQLAKSVGARMDVHALALDRPTHDITQGPAMSESDFVEALGVGWHAVDPKADVLVVGEMGIGNTTSASAIAAALFGGAAEEWTGRGTGVEGGALTHKAAVVARAVAVNADCKSNGLEVLRCLGGRELAAMAGAMVRARLLRIPLILDGFICTAAAACLHAARRDALDHTVAGHVSAEVGHAKILKHLNKDPILSLDMRLGEGSGGALAIAVLQGAVACHSGMATFAEAGVSDA</sequence>
<dbReference type="EC" id="2.4.2.21" evidence="3 10"/>
<organism evidence="11 12">
    <name type="scientific">Roseovarius gahaiensis</name>
    <dbReference type="NCBI Taxonomy" id="2716691"/>
    <lineage>
        <taxon>Bacteria</taxon>
        <taxon>Pseudomonadati</taxon>
        <taxon>Pseudomonadota</taxon>
        <taxon>Alphaproteobacteria</taxon>
        <taxon>Rhodobacterales</taxon>
        <taxon>Roseobacteraceae</taxon>
        <taxon>Roseovarius</taxon>
    </lineage>
</organism>
<reference evidence="11" key="1">
    <citation type="submission" date="2020-03" db="EMBL/GenBank/DDBJ databases">
        <title>Roseovarius gahaiensis sp. nov., isolated from Gahai Saline Lake, China.</title>
        <authorList>
            <person name="Sun X."/>
        </authorList>
    </citation>
    <scope>NUCLEOTIDE SEQUENCE</scope>
    <source>
        <strain evidence="11">GH877</strain>
    </source>
</reference>
<dbReference type="NCBIfam" id="NF000996">
    <property type="entry name" value="PRK00105.1"/>
    <property type="match status" value="1"/>
</dbReference>
<evidence type="ECO:0000256" key="7">
    <source>
        <dbReference type="ARBA" id="ARBA00022679"/>
    </source>
</evidence>
<dbReference type="RefSeq" id="WP_167194775.1">
    <property type="nucleotide sequence ID" value="NZ_JAAORB010000008.1"/>
</dbReference>
<comment type="caution">
    <text evidence="11">The sequence shown here is derived from an EMBL/GenBank/DDBJ whole genome shotgun (WGS) entry which is preliminary data.</text>
</comment>
<dbReference type="Gene3D" id="3.40.50.10210">
    <property type="match status" value="1"/>
</dbReference>
<evidence type="ECO:0000256" key="10">
    <source>
        <dbReference type="HAMAP-Rule" id="MF_00230"/>
    </source>
</evidence>
<dbReference type="Proteomes" id="UP000639775">
    <property type="component" value="Unassembled WGS sequence"/>
</dbReference>
<comment type="pathway">
    <text evidence="1 10">Nucleoside biosynthesis; alpha-ribazole biosynthesis; alpha-ribazole from 5,6-dimethylbenzimidazole: step 1/2.</text>
</comment>
<dbReference type="Gene3D" id="1.10.1610.10">
    <property type="match status" value="1"/>
</dbReference>
<evidence type="ECO:0000313" key="11">
    <source>
        <dbReference type="EMBL" id="NHQ74153.1"/>
    </source>
</evidence>
<dbReference type="GO" id="GO:0009236">
    <property type="term" value="P:cobalamin biosynthetic process"/>
    <property type="evidence" value="ECO:0007669"/>
    <property type="project" value="UniProtKB-UniRule"/>
</dbReference>
<evidence type="ECO:0000256" key="3">
    <source>
        <dbReference type="ARBA" id="ARBA00011991"/>
    </source>
</evidence>
<dbReference type="GO" id="GO:0008939">
    <property type="term" value="F:nicotinate-nucleotide-dimethylbenzimidazole phosphoribosyltransferase activity"/>
    <property type="evidence" value="ECO:0007669"/>
    <property type="project" value="UniProtKB-UniRule"/>
</dbReference>
<evidence type="ECO:0000256" key="2">
    <source>
        <dbReference type="ARBA" id="ARBA00007110"/>
    </source>
</evidence>
<proteinExistence type="inferred from homology"/>
<evidence type="ECO:0000256" key="4">
    <source>
        <dbReference type="ARBA" id="ARBA00015486"/>
    </source>
</evidence>
<comment type="similarity">
    <text evidence="2 10">Belongs to the CobT family.</text>
</comment>
<accession>A0A967BCA4</accession>
<evidence type="ECO:0000256" key="5">
    <source>
        <dbReference type="ARBA" id="ARBA00022573"/>
    </source>
</evidence>
<dbReference type="Pfam" id="PF02277">
    <property type="entry name" value="DBI_PRT"/>
    <property type="match status" value="1"/>
</dbReference>
<protein>
    <recommendedName>
        <fullName evidence="4 10">Nicotinate-nucleotide--dimethylbenzimidazole phosphoribosyltransferase</fullName>
        <shortName evidence="10">NN:DBI PRT</shortName>
        <ecNumber evidence="3 10">2.4.2.21</ecNumber>
    </recommendedName>
    <alternativeName>
        <fullName evidence="8 10">N(1)-alpha-phosphoribosyltransferase</fullName>
    </alternativeName>
</protein>
<dbReference type="SUPFAM" id="SSF52733">
    <property type="entry name" value="Nicotinate mononucleotide:5,6-dimethylbenzimidazole phosphoribosyltransferase (CobT)"/>
    <property type="match status" value="1"/>
</dbReference>
<evidence type="ECO:0000256" key="1">
    <source>
        <dbReference type="ARBA" id="ARBA00005049"/>
    </source>
</evidence>
<keyword evidence="7 10" id="KW-0808">Transferase</keyword>
<evidence type="ECO:0000313" key="12">
    <source>
        <dbReference type="Proteomes" id="UP000639775"/>
    </source>
</evidence>
<dbReference type="HAMAP" id="MF_00230">
    <property type="entry name" value="CobT"/>
    <property type="match status" value="1"/>
</dbReference>
<comment type="catalytic activity">
    <reaction evidence="9 10">
        <text>5,6-dimethylbenzimidazole + nicotinate beta-D-ribonucleotide = alpha-ribazole 5'-phosphate + nicotinate + H(+)</text>
        <dbReference type="Rhea" id="RHEA:11196"/>
        <dbReference type="ChEBI" id="CHEBI:15378"/>
        <dbReference type="ChEBI" id="CHEBI:15890"/>
        <dbReference type="ChEBI" id="CHEBI:32544"/>
        <dbReference type="ChEBI" id="CHEBI:57502"/>
        <dbReference type="ChEBI" id="CHEBI:57918"/>
        <dbReference type="EC" id="2.4.2.21"/>
    </reaction>
</comment>
<dbReference type="InterPro" id="IPR017846">
    <property type="entry name" value="Nict_dMeBzImd_PRibTrfase_bact"/>
</dbReference>
<dbReference type="CDD" id="cd02439">
    <property type="entry name" value="DMB-PRT_CobT"/>
    <property type="match status" value="1"/>
</dbReference>
<dbReference type="InterPro" id="IPR003200">
    <property type="entry name" value="Nict_dMeBzImd_PRibTrfase"/>
</dbReference>
<dbReference type="AlphaFoldDB" id="A0A967BCA4"/>
<dbReference type="InterPro" id="IPR023195">
    <property type="entry name" value="Nict_dMeBzImd_PRibTrfase_N"/>
</dbReference>
<dbReference type="PANTHER" id="PTHR43463:SF1">
    <property type="entry name" value="NICOTINATE-NUCLEOTIDE--DIMETHYLBENZIMIDAZOLE PHOSPHORIBOSYLTRANSFERASE"/>
    <property type="match status" value="1"/>
</dbReference>